<proteinExistence type="predicted"/>
<sequence length="67" mass="6702">MLDCQVGDLMIPERQAAAAPTEEQVRAVGQTWAVTPRPGGGGPAPNCRPASPATSASAATPTAKSCP</sequence>
<dbReference type="Proteomes" id="UP001595833">
    <property type="component" value="Unassembled WGS sequence"/>
</dbReference>
<dbReference type="EMBL" id="JBHSJB010000027">
    <property type="protein sequence ID" value="MFC5057381.1"/>
    <property type="molecule type" value="Genomic_DNA"/>
</dbReference>
<organism evidence="2 3">
    <name type="scientific">Saccharothrix xinjiangensis</name>
    <dbReference type="NCBI Taxonomy" id="204798"/>
    <lineage>
        <taxon>Bacteria</taxon>
        <taxon>Bacillati</taxon>
        <taxon>Actinomycetota</taxon>
        <taxon>Actinomycetes</taxon>
        <taxon>Pseudonocardiales</taxon>
        <taxon>Pseudonocardiaceae</taxon>
        <taxon>Saccharothrix</taxon>
    </lineage>
</organism>
<evidence type="ECO:0000313" key="2">
    <source>
        <dbReference type="EMBL" id="MFC5057381.1"/>
    </source>
</evidence>
<name>A0ABV9Y4U9_9PSEU</name>
<reference evidence="3" key="1">
    <citation type="journal article" date="2019" name="Int. J. Syst. Evol. Microbiol.">
        <title>The Global Catalogue of Microorganisms (GCM) 10K type strain sequencing project: providing services to taxonomists for standard genome sequencing and annotation.</title>
        <authorList>
            <consortium name="The Broad Institute Genomics Platform"/>
            <consortium name="The Broad Institute Genome Sequencing Center for Infectious Disease"/>
            <person name="Wu L."/>
            <person name="Ma J."/>
        </authorList>
    </citation>
    <scope>NUCLEOTIDE SEQUENCE [LARGE SCALE GENOMIC DNA]</scope>
    <source>
        <strain evidence="3">KCTC 12848</strain>
    </source>
</reference>
<protein>
    <submittedName>
        <fullName evidence="2">Uncharacterized protein</fullName>
    </submittedName>
</protein>
<keyword evidence="3" id="KW-1185">Reference proteome</keyword>
<accession>A0ABV9Y4U9</accession>
<evidence type="ECO:0000256" key="1">
    <source>
        <dbReference type="SAM" id="MobiDB-lite"/>
    </source>
</evidence>
<feature type="compositionally biased region" description="Low complexity" evidence="1">
    <location>
        <begin position="49"/>
        <end position="67"/>
    </location>
</feature>
<comment type="caution">
    <text evidence="2">The sequence shown here is derived from an EMBL/GenBank/DDBJ whole genome shotgun (WGS) entry which is preliminary data.</text>
</comment>
<feature type="region of interest" description="Disordered" evidence="1">
    <location>
        <begin position="33"/>
        <end position="67"/>
    </location>
</feature>
<gene>
    <name evidence="2" type="ORF">ACFPFM_27015</name>
</gene>
<dbReference type="RefSeq" id="WP_344037092.1">
    <property type="nucleotide sequence ID" value="NZ_BAAAKE010000006.1"/>
</dbReference>
<evidence type="ECO:0000313" key="3">
    <source>
        <dbReference type="Proteomes" id="UP001595833"/>
    </source>
</evidence>